<dbReference type="Pfam" id="PF00172">
    <property type="entry name" value="Zn_clus"/>
    <property type="match status" value="1"/>
</dbReference>
<sequence length="512" mass="57962">MKTKQRTVCQNCRDHKIGCDGKRPQCSQCVLTKRKCNGYNEHWKFVYHAGSLRSPGRSNDTKPTCDMIPYVNQEASKSPWGPSIQVAKNHPKQVRNAHLVVPRGLLSLQLSVHALTETIKDMYLPTEATIVEVIHGKEQICGAWVKELSVIFAQSSTEHAELLFRVIKVLAGSVYPQGSTIRYSDTEMGRDYRGVLQMVRTRLAANGRCFELVPAMMCLALAELMFPNSRTALCAHTTAIRVFFETFGPHYFKSGTSHALFQGFRPPIILQAFRDRQPTFLSSESWNKIPFTSARPSAMQALLTDVSTIPFLLKCNDALFENGSSAIQVAEMFQSFLDALEHLTRWENRLRLESGFPYYWQYGTDAGELNTCLSLHVPINFLNFTMANCLIHIWAIRVICLAEIERIVLFSSHPIQPKPHTSQFTSTAYVQGQINHFSRLILRSMEYFFSDDMKLFGPASTLFPLSMAYQRFTAACYQCDEELKFIDSIVTRLIDRGLQSASSLVYGMPGLD</sequence>
<evidence type="ECO:0000313" key="3">
    <source>
        <dbReference type="EMBL" id="APA09263.1"/>
    </source>
</evidence>
<dbReference type="InterPro" id="IPR036864">
    <property type="entry name" value="Zn2-C6_fun-type_DNA-bd_sf"/>
</dbReference>
<accession>A0A1D9Q3X9</accession>
<dbReference type="VEuPathDB" id="FungiDB:sscle_05g040330"/>
<evidence type="ECO:0000259" key="2">
    <source>
        <dbReference type="PROSITE" id="PS50048"/>
    </source>
</evidence>
<dbReference type="SUPFAM" id="SSF57701">
    <property type="entry name" value="Zn2/Cys6 DNA-binding domain"/>
    <property type="match status" value="1"/>
</dbReference>
<dbReference type="CDD" id="cd00067">
    <property type="entry name" value="GAL4"/>
    <property type="match status" value="1"/>
</dbReference>
<dbReference type="PROSITE" id="PS00463">
    <property type="entry name" value="ZN2_CY6_FUNGAL_1"/>
    <property type="match status" value="1"/>
</dbReference>
<dbReference type="OrthoDB" id="4491390at2759"/>
<dbReference type="InterPro" id="IPR053178">
    <property type="entry name" value="Osmoadaptation_assoc"/>
</dbReference>
<dbReference type="InterPro" id="IPR001138">
    <property type="entry name" value="Zn2Cys6_DnaBD"/>
</dbReference>
<dbReference type="PANTHER" id="PTHR38111:SF9">
    <property type="entry name" value="ZN(2)-C6 FUNGAL-TYPE DOMAIN-CONTAINING PROTEIN"/>
    <property type="match status" value="1"/>
</dbReference>
<evidence type="ECO:0000256" key="1">
    <source>
        <dbReference type="ARBA" id="ARBA00023242"/>
    </source>
</evidence>
<evidence type="ECO:0000313" key="4">
    <source>
        <dbReference type="Proteomes" id="UP000177798"/>
    </source>
</evidence>
<dbReference type="AlphaFoldDB" id="A0A1D9Q3X9"/>
<proteinExistence type="predicted"/>
<dbReference type="EMBL" id="CP017818">
    <property type="protein sequence ID" value="APA09263.1"/>
    <property type="molecule type" value="Genomic_DNA"/>
</dbReference>
<organism evidence="3 4">
    <name type="scientific">Sclerotinia sclerotiorum (strain ATCC 18683 / 1980 / Ss-1)</name>
    <name type="common">White mold</name>
    <name type="synonym">Whetzelinia sclerotiorum</name>
    <dbReference type="NCBI Taxonomy" id="665079"/>
    <lineage>
        <taxon>Eukaryota</taxon>
        <taxon>Fungi</taxon>
        <taxon>Dikarya</taxon>
        <taxon>Ascomycota</taxon>
        <taxon>Pezizomycotina</taxon>
        <taxon>Leotiomycetes</taxon>
        <taxon>Helotiales</taxon>
        <taxon>Sclerotiniaceae</taxon>
        <taxon>Sclerotinia</taxon>
    </lineage>
</organism>
<name>A0A1D9Q3X9_SCLS1</name>
<feature type="domain" description="Zn(2)-C6 fungal-type" evidence="2">
    <location>
        <begin position="8"/>
        <end position="36"/>
    </location>
</feature>
<reference evidence="4" key="1">
    <citation type="journal article" date="2017" name="Genome Biol. Evol.">
        <title>The complete genome sequence of the phytopathogenic fungus Sclerotinia sclerotiorum reveals insights into the genome architecture of broad host range pathogens.</title>
        <authorList>
            <person name="Derbyshire M."/>
            <person name="Denton-Giles M."/>
            <person name="Hegedus D."/>
            <person name="Seifbarghy S."/>
            <person name="Rollins J."/>
            <person name="van Kan J."/>
            <person name="Seidl M.F."/>
            <person name="Faino L."/>
            <person name="Mbengue M."/>
            <person name="Navaud O."/>
            <person name="Raffaele S."/>
            <person name="Hammond-Kosack K."/>
            <person name="Heard S."/>
            <person name="Oliver R."/>
        </authorList>
    </citation>
    <scope>NUCLEOTIDE SEQUENCE [LARGE SCALE GENOMIC DNA]</scope>
    <source>
        <strain evidence="4">ATCC 18683 / 1980 / Ss-1</strain>
    </source>
</reference>
<gene>
    <name evidence="3" type="ORF">sscle_05g040330</name>
</gene>
<keyword evidence="1" id="KW-0539">Nucleus</keyword>
<dbReference type="GO" id="GO:0000981">
    <property type="term" value="F:DNA-binding transcription factor activity, RNA polymerase II-specific"/>
    <property type="evidence" value="ECO:0007669"/>
    <property type="project" value="InterPro"/>
</dbReference>
<protein>
    <recommendedName>
        <fullName evidence="2">Zn(2)-C6 fungal-type domain-containing protein</fullName>
    </recommendedName>
</protein>
<dbReference type="Gene3D" id="4.10.240.10">
    <property type="entry name" value="Zn(2)-C6 fungal-type DNA-binding domain"/>
    <property type="match status" value="1"/>
</dbReference>
<dbReference type="SMART" id="SM00066">
    <property type="entry name" value="GAL4"/>
    <property type="match status" value="1"/>
</dbReference>
<dbReference type="PANTHER" id="PTHR38111">
    <property type="entry name" value="ZN(2)-C6 FUNGAL-TYPE DOMAIN-CONTAINING PROTEIN-RELATED"/>
    <property type="match status" value="1"/>
</dbReference>
<dbReference type="GO" id="GO:0008270">
    <property type="term" value="F:zinc ion binding"/>
    <property type="evidence" value="ECO:0007669"/>
    <property type="project" value="InterPro"/>
</dbReference>
<dbReference type="PROSITE" id="PS50048">
    <property type="entry name" value="ZN2_CY6_FUNGAL_2"/>
    <property type="match status" value="1"/>
</dbReference>
<dbReference type="Proteomes" id="UP000177798">
    <property type="component" value="Chromosome 5"/>
</dbReference>